<feature type="region of interest" description="Disordered" evidence="1">
    <location>
        <begin position="1"/>
        <end position="65"/>
    </location>
</feature>
<reference evidence="2" key="2">
    <citation type="submission" date="2021-04" db="EMBL/GenBank/DDBJ databases">
        <authorList>
            <person name="Podell S."/>
        </authorList>
    </citation>
    <scope>NUCLEOTIDE SEQUENCE</scope>
    <source>
        <strain evidence="2">Hildebrandi</strain>
    </source>
</reference>
<feature type="compositionally biased region" description="Acidic residues" evidence="1">
    <location>
        <begin position="29"/>
        <end position="48"/>
    </location>
</feature>
<comment type="caution">
    <text evidence="2">The sequence shown here is derived from an EMBL/GenBank/DDBJ whole genome shotgun (WGS) entry which is preliminary data.</text>
</comment>
<evidence type="ECO:0000313" key="3">
    <source>
        <dbReference type="Proteomes" id="UP000693970"/>
    </source>
</evidence>
<feature type="compositionally biased region" description="Basic and acidic residues" evidence="1">
    <location>
        <begin position="49"/>
        <end position="58"/>
    </location>
</feature>
<evidence type="ECO:0000256" key="1">
    <source>
        <dbReference type="SAM" id="MobiDB-lite"/>
    </source>
</evidence>
<organism evidence="2 3">
    <name type="scientific">Nitzschia inconspicua</name>
    <dbReference type="NCBI Taxonomy" id="303405"/>
    <lineage>
        <taxon>Eukaryota</taxon>
        <taxon>Sar</taxon>
        <taxon>Stramenopiles</taxon>
        <taxon>Ochrophyta</taxon>
        <taxon>Bacillariophyta</taxon>
        <taxon>Bacillariophyceae</taxon>
        <taxon>Bacillariophycidae</taxon>
        <taxon>Bacillariales</taxon>
        <taxon>Bacillariaceae</taxon>
        <taxon>Nitzschia</taxon>
    </lineage>
</organism>
<sequence length="713" mass="82569">MGRYVFDPRHDDDDNNSSASPTPRNEYAAYDDGESREEGEIIEDDDDDESRHFSDHHPTTTTESSSFFSFPRFWRSQPKTVEEQRYTLFASSDYNHVSDDENDGDEDDGREKESSHRQYDPHYRRFDTTLSNRDCQHQDQLDESIQQHQQGIHYHIYIPESQSARWLARLHGEPSEDSTVVDERSRTMPWKWITVLALFTHILYWYGPSVPPPPSPSTSWQSPNLNSPSLVTTTSWNDYWHQQGQVVYHVSRDWMHLCYHVTYWSLHGLRQDWERRWEIWVDRSKHNINDNVVRWQFPATWDFQRQATIPTSRNTIPIFGQDAAMERIERSLNSWQASHHHKTSPLFLYVTGGTAVGKQSIAYSLLQQMIPSDANSYTIDVDCRDEFSAITGNRLPRLQDENNGRYVHCPLVRLTPEDVRRIISSGDTTNTYHQLQSHVVRHPHSILLLHHVDEYPQQEFSELLEYVKSHPLTFGSTVVVMTSYVGTTTIDQWMRKQMQLRQDYSLNQLPVEGETMLRYEIQQHHHGGNGDATRTTNMFDLALQMVVIPMMSLDTNVMTDIVGHLAMKTIPSAMVNDTEVTSSQLQLTSSAAENILDALEWHQWIHKTTGITLRSWSPAGARPLNQLWDERIFPAVERLLERPECTPDPISVAKETMLLLDYDFASEQFLLKSCRQITKETEGGGTEFNLLHTVYGTAVSCGDGSHSNCRFYL</sequence>
<reference evidence="2" key="1">
    <citation type="journal article" date="2021" name="Sci. Rep.">
        <title>Diploid genomic architecture of Nitzschia inconspicua, an elite biomass production diatom.</title>
        <authorList>
            <person name="Oliver A."/>
            <person name="Podell S."/>
            <person name="Pinowska A."/>
            <person name="Traller J.C."/>
            <person name="Smith S.R."/>
            <person name="McClure R."/>
            <person name="Beliaev A."/>
            <person name="Bohutskyi P."/>
            <person name="Hill E.A."/>
            <person name="Rabines A."/>
            <person name="Zheng H."/>
            <person name="Allen L.Z."/>
            <person name="Kuo A."/>
            <person name="Grigoriev I.V."/>
            <person name="Allen A.E."/>
            <person name="Hazlebeck D."/>
            <person name="Allen E.E."/>
        </authorList>
    </citation>
    <scope>NUCLEOTIDE SEQUENCE</scope>
    <source>
        <strain evidence="2">Hildebrandi</strain>
    </source>
</reference>
<feature type="compositionally biased region" description="Basic and acidic residues" evidence="1">
    <location>
        <begin position="109"/>
        <end position="121"/>
    </location>
</feature>
<feature type="region of interest" description="Disordered" evidence="1">
    <location>
        <begin position="92"/>
        <end position="121"/>
    </location>
</feature>
<dbReference type="EMBL" id="JAGRRH010000016">
    <property type="protein sequence ID" value="KAG7354253.1"/>
    <property type="molecule type" value="Genomic_DNA"/>
</dbReference>
<accession>A0A9K3PP23</accession>
<name>A0A9K3PP23_9STRA</name>
<evidence type="ECO:0000313" key="2">
    <source>
        <dbReference type="EMBL" id="KAG7354253.1"/>
    </source>
</evidence>
<dbReference type="OrthoDB" id="10674976at2759"/>
<gene>
    <name evidence="2" type="ORF">IV203_003609</name>
</gene>
<proteinExistence type="predicted"/>
<keyword evidence="3" id="KW-1185">Reference proteome</keyword>
<dbReference type="Proteomes" id="UP000693970">
    <property type="component" value="Unassembled WGS sequence"/>
</dbReference>
<dbReference type="AlphaFoldDB" id="A0A9K3PP23"/>
<feature type="compositionally biased region" description="Basic and acidic residues" evidence="1">
    <location>
        <begin position="1"/>
        <end position="12"/>
    </location>
</feature>
<protein>
    <submittedName>
        <fullName evidence="2">Uncharacterized protein</fullName>
    </submittedName>
</protein>